<dbReference type="Proteomes" id="UP000198883">
    <property type="component" value="Unassembled WGS sequence"/>
</dbReference>
<evidence type="ECO:0000313" key="1">
    <source>
        <dbReference type="EMBL" id="SEM49772.1"/>
    </source>
</evidence>
<evidence type="ECO:0000313" key="2">
    <source>
        <dbReference type="Proteomes" id="UP000198883"/>
    </source>
</evidence>
<name>A0A1H7YU74_9PAST</name>
<dbReference type="STRING" id="97481.SAMN05444853_12056"/>
<organism evidence="1 2">
    <name type="scientific">Phocoenobacter skyensis</name>
    <dbReference type="NCBI Taxonomy" id="97481"/>
    <lineage>
        <taxon>Bacteria</taxon>
        <taxon>Pseudomonadati</taxon>
        <taxon>Pseudomonadota</taxon>
        <taxon>Gammaproteobacteria</taxon>
        <taxon>Pasteurellales</taxon>
        <taxon>Pasteurellaceae</taxon>
        <taxon>Phocoenobacter</taxon>
    </lineage>
</organism>
<sequence>MITKQQAQNKIEKLLKSKFKDQIVIIEEATLIMIN</sequence>
<gene>
    <name evidence="1" type="ORF">SAMN05444853_12056</name>
</gene>
<dbReference type="EMBL" id="FOBN01000020">
    <property type="protein sequence ID" value="SEM49772.1"/>
    <property type="molecule type" value="Genomic_DNA"/>
</dbReference>
<protein>
    <submittedName>
        <fullName evidence="1">Uncharacterized protein</fullName>
    </submittedName>
</protein>
<dbReference type="AlphaFoldDB" id="A0A1H7YU74"/>
<reference evidence="2" key="1">
    <citation type="submission" date="2016-10" db="EMBL/GenBank/DDBJ databases">
        <authorList>
            <person name="Varghese N."/>
            <person name="Submissions S."/>
        </authorList>
    </citation>
    <scope>NUCLEOTIDE SEQUENCE [LARGE SCALE GENOMIC DNA]</scope>
    <source>
        <strain evidence="2">DSM 24204</strain>
    </source>
</reference>
<proteinExistence type="predicted"/>
<accession>A0A1H7YU74</accession>